<dbReference type="Pfam" id="PF14931">
    <property type="entry name" value="IFT20"/>
    <property type="match status" value="1"/>
</dbReference>
<sequence length="137" mass="16117">MWQPHESSLVTFDEDHNLRIFDAEKFKQSQLLHKKSVEFTDKIGQFEDLMKDVMSVLKVKGERIENEKLKAIGLRNRVKGEEEIRRSNVRDYQTLISEKHIELERHAAELESLSKIEQEQKKMIESLSSSEPPESHN</sequence>
<dbReference type="GO" id="GO:0036064">
    <property type="term" value="C:ciliary basal body"/>
    <property type="evidence" value="ECO:0007669"/>
    <property type="project" value="TreeGrafter"/>
</dbReference>
<gene>
    <name evidence="4" type="ORF">AKO1_011019</name>
</gene>
<name>A0AAW2YVX0_9EUKA</name>
<keyword evidence="5" id="KW-1185">Reference proteome</keyword>
<organism evidence="4 5">
    <name type="scientific">Acrasis kona</name>
    <dbReference type="NCBI Taxonomy" id="1008807"/>
    <lineage>
        <taxon>Eukaryota</taxon>
        <taxon>Discoba</taxon>
        <taxon>Heterolobosea</taxon>
        <taxon>Tetramitia</taxon>
        <taxon>Eutetramitia</taxon>
        <taxon>Acrasidae</taxon>
        <taxon>Acrasis</taxon>
    </lineage>
</organism>
<comment type="caution">
    <text evidence="4">The sequence shown here is derived from an EMBL/GenBank/DDBJ whole genome shotgun (WGS) entry which is preliminary data.</text>
</comment>
<dbReference type="GO" id="GO:0097730">
    <property type="term" value="C:non-motile cilium"/>
    <property type="evidence" value="ECO:0007669"/>
    <property type="project" value="TreeGrafter"/>
</dbReference>
<dbReference type="GO" id="GO:0060271">
    <property type="term" value="P:cilium assembly"/>
    <property type="evidence" value="ECO:0007669"/>
    <property type="project" value="TreeGrafter"/>
</dbReference>
<protein>
    <submittedName>
        <fullName evidence="4">Intraflagellar transport protein 20</fullName>
    </submittedName>
</protein>
<evidence type="ECO:0000256" key="2">
    <source>
        <dbReference type="ARBA" id="ARBA00023054"/>
    </source>
</evidence>
<accession>A0AAW2YVX0</accession>
<proteinExistence type="predicted"/>
<dbReference type="InterPro" id="IPR028172">
    <property type="entry name" value="FT20"/>
</dbReference>
<keyword evidence="2" id="KW-0175">Coiled coil</keyword>
<evidence type="ECO:0000256" key="3">
    <source>
        <dbReference type="ARBA" id="ARBA00023273"/>
    </source>
</evidence>
<evidence type="ECO:0000313" key="4">
    <source>
        <dbReference type="EMBL" id="KAL0480412.1"/>
    </source>
</evidence>
<comment type="subcellular location">
    <subcellularLocation>
        <location evidence="1">Cell projection</location>
        <location evidence="1">Cilium</location>
    </subcellularLocation>
</comment>
<dbReference type="AlphaFoldDB" id="A0AAW2YVX0"/>
<dbReference type="PANTHER" id="PTHR31978">
    <property type="entry name" value="INTRAFLAGELLAR TRANSPORT PROTEIN 20 HOMOLOG"/>
    <property type="match status" value="1"/>
</dbReference>
<dbReference type="GO" id="GO:0030990">
    <property type="term" value="C:intraciliary transport particle"/>
    <property type="evidence" value="ECO:0007669"/>
    <property type="project" value="TreeGrafter"/>
</dbReference>
<dbReference type="EMBL" id="JAOPGA020000657">
    <property type="protein sequence ID" value="KAL0480412.1"/>
    <property type="molecule type" value="Genomic_DNA"/>
</dbReference>
<dbReference type="GO" id="GO:0005737">
    <property type="term" value="C:cytoplasm"/>
    <property type="evidence" value="ECO:0007669"/>
    <property type="project" value="TreeGrafter"/>
</dbReference>
<dbReference type="PANTHER" id="PTHR31978:SF1">
    <property type="entry name" value="INTRAFLAGELLAR TRANSPORT PROTEIN 20 HOMOLOG"/>
    <property type="match status" value="1"/>
</dbReference>
<dbReference type="Proteomes" id="UP001431209">
    <property type="component" value="Unassembled WGS sequence"/>
</dbReference>
<reference evidence="4 5" key="1">
    <citation type="submission" date="2024-03" db="EMBL/GenBank/DDBJ databases">
        <title>The Acrasis kona genome and developmental transcriptomes reveal deep origins of eukaryotic multicellular pathways.</title>
        <authorList>
            <person name="Sheikh S."/>
            <person name="Fu C.-J."/>
            <person name="Brown M.W."/>
            <person name="Baldauf S.L."/>
        </authorList>
    </citation>
    <scope>NUCLEOTIDE SEQUENCE [LARGE SCALE GENOMIC DNA]</scope>
    <source>
        <strain evidence="4 5">ATCC MYA-3509</strain>
    </source>
</reference>
<dbReference type="GO" id="GO:0061512">
    <property type="term" value="P:protein localization to cilium"/>
    <property type="evidence" value="ECO:0007669"/>
    <property type="project" value="TreeGrafter"/>
</dbReference>
<evidence type="ECO:0000256" key="1">
    <source>
        <dbReference type="ARBA" id="ARBA00004138"/>
    </source>
</evidence>
<dbReference type="GO" id="GO:0097546">
    <property type="term" value="C:ciliary base"/>
    <property type="evidence" value="ECO:0007669"/>
    <property type="project" value="TreeGrafter"/>
</dbReference>
<keyword evidence="3" id="KW-0966">Cell projection</keyword>
<evidence type="ECO:0000313" key="5">
    <source>
        <dbReference type="Proteomes" id="UP001431209"/>
    </source>
</evidence>